<dbReference type="AlphaFoldDB" id="A0AAV4FMX0"/>
<name>A0AAV4FMX0_9GAST</name>
<dbReference type="Proteomes" id="UP000762676">
    <property type="component" value="Unassembled WGS sequence"/>
</dbReference>
<evidence type="ECO:0000313" key="3">
    <source>
        <dbReference type="Proteomes" id="UP000762676"/>
    </source>
</evidence>
<reference evidence="2 3" key="1">
    <citation type="journal article" date="2021" name="Elife">
        <title>Chloroplast acquisition without the gene transfer in kleptoplastic sea slugs, Plakobranchus ocellatus.</title>
        <authorList>
            <person name="Maeda T."/>
            <person name="Takahashi S."/>
            <person name="Yoshida T."/>
            <person name="Shimamura S."/>
            <person name="Takaki Y."/>
            <person name="Nagai Y."/>
            <person name="Toyoda A."/>
            <person name="Suzuki Y."/>
            <person name="Arimoto A."/>
            <person name="Ishii H."/>
            <person name="Satoh N."/>
            <person name="Nishiyama T."/>
            <person name="Hasebe M."/>
            <person name="Maruyama T."/>
            <person name="Minagawa J."/>
            <person name="Obokata J."/>
            <person name="Shigenobu S."/>
        </authorList>
    </citation>
    <scope>NUCLEOTIDE SEQUENCE [LARGE SCALE GENOMIC DNA]</scope>
</reference>
<keyword evidence="3" id="KW-1185">Reference proteome</keyword>
<dbReference type="EMBL" id="BMAT01000848">
    <property type="protein sequence ID" value="GFR74449.1"/>
    <property type="molecule type" value="Genomic_DNA"/>
</dbReference>
<feature type="region of interest" description="Disordered" evidence="1">
    <location>
        <begin position="11"/>
        <end position="72"/>
    </location>
</feature>
<protein>
    <submittedName>
        <fullName evidence="2">Uncharacterized protein</fullName>
    </submittedName>
</protein>
<accession>A0AAV4FMX0</accession>
<evidence type="ECO:0000256" key="1">
    <source>
        <dbReference type="SAM" id="MobiDB-lite"/>
    </source>
</evidence>
<evidence type="ECO:0000313" key="2">
    <source>
        <dbReference type="EMBL" id="GFR74449.1"/>
    </source>
</evidence>
<proteinExistence type="predicted"/>
<feature type="compositionally biased region" description="Polar residues" evidence="1">
    <location>
        <begin position="34"/>
        <end position="59"/>
    </location>
</feature>
<organism evidence="2 3">
    <name type="scientific">Elysia marginata</name>
    <dbReference type="NCBI Taxonomy" id="1093978"/>
    <lineage>
        <taxon>Eukaryota</taxon>
        <taxon>Metazoa</taxon>
        <taxon>Spiralia</taxon>
        <taxon>Lophotrochozoa</taxon>
        <taxon>Mollusca</taxon>
        <taxon>Gastropoda</taxon>
        <taxon>Heterobranchia</taxon>
        <taxon>Euthyneura</taxon>
        <taxon>Panpulmonata</taxon>
        <taxon>Sacoglossa</taxon>
        <taxon>Placobranchoidea</taxon>
        <taxon>Plakobranchidae</taxon>
        <taxon>Elysia</taxon>
    </lineage>
</organism>
<gene>
    <name evidence="2" type="ORF">ElyMa_000430700</name>
</gene>
<comment type="caution">
    <text evidence="2">The sequence shown here is derived from an EMBL/GenBank/DDBJ whole genome shotgun (WGS) entry which is preliminary data.</text>
</comment>
<feature type="compositionally biased region" description="Low complexity" evidence="1">
    <location>
        <begin position="21"/>
        <end position="33"/>
    </location>
</feature>
<sequence>MGYRWFGRNCLSPAVPSPAEQGQDQGQDQSQGSNPRLRSQGPQSRGSGDSVTVVSTTKGTEAPPLSGGMGSMLRGASRWLRVCCS</sequence>